<protein>
    <recommendedName>
        <fullName evidence="4">Lipoprotein</fullName>
    </recommendedName>
</protein>
<feature type="signal peptide" evidence="1">
    <location>
        <begin position="1"/>
        <end position="25"/>
    </location>
</feature>
<sequence>MKMNRWFKLCLVACLSIVSIFSLSACDNNKNETTTIKQQLLDEMKDTNMDVEEIIHLEVIKDGIVVFYTKDNELNDAFIKLKNAKWEWYFGGGSLPLQAENGFNWSFTNFDQFYVRYGVISDDKIKRVKDEENNYPKIIEDENGFRMYFFLDKSVVFDNKTKRTHYYEILPEY</sequence>
<reference evidence="2" key="1">
    <citation type="submission" date="2023-03" db="EMBL/GenBank/DDBJ databases">
        <title>MT1 and MT2 Draft Genomes of Novel Species.</title>
        <authorList>
            <person name="Venkateswaran K."/>
        </authorList>
    </citation>
    <scope>NUCLEOTIDE SEQUENCE</scope>
    <source>
        <strain evidence="2">F6_3S_P_2</strain>
    </source>
</reference>
<organism evidence="2 3">
    <name type="scientific">Sporosarcina highlanderae</name>
    <dbReference type="NCBI Taxonomy" id="3035916"/>
    <lineage>
        <taxon>Bacteria</taxon>
        <taxon>Bacillati</taxon>
        <taxon>Bacillota</taxon>
        <taxon>Bacilli</taxon>
        <taxon>Bacillales</taxon>
        <taxon>Caryophanaceae</taxon>
        <taxon>Sporosarcina</taxon>
    </lineage>
</organism>
<evidence type="ECO:0000256" key="1">
    <source>
        <dbReference type="SAM" id="SignalP"/>
    </source>
</evidence>
<accession>A0ABT8JVR4</accession>
<feature type="chain" id="PRO_5047335208" description="Lipoprotein" evidence="1">
    <location>
        <begin position="26"/>
        <end position="173"/>
    </location>
</feature>
<dbReference type="Proteomes" id="UP001175097">
    <property type="component" value="Unassembled WGS sequence"/>
</dbReference>
<evidence type="ECO:0000313" key="3">
    <source>
        <dbReference type="Proteomes" id="UP001175097"/>
    </source>
</evidence>
<dbReference type="EMBL" id="JAROCC010000025">
    <property type="protein sequence ID" value="MDN4609240.1"/>
    <property type="molecule type" value="Genomic_DNA"/>
</dbReference>
<comment type="caution">
    <text evidence="2">The sequence shown here is derived from an EMBL/GenBank/DDBJ whole genome shotgun (WGS) entry which is preliminary data.</text>
</comment>
<keyword evidence="1" id="KW-0732">Signal</keyword>
<name>A0ABT8JVR4_9BACL</name>
<evidence type="ECO:0008006" key="4">
    <source>
        <dbReference type="Google" id="ProtNLM"/>
    </source>
</evidence>
<proteinExistence type="predicted"/>
<gene>
    <name evidence="2" type="ORF">P5G49_17395</name>
</gene>
<dbReference type="PROSITE" id="PS51257">
    <property type="entry name" value="PROKAR_LIPOPROTEIN"/>
    <property type="match status" value="1"/>
</dbReference>
<dbReference type="RefSeq" id="WP_301245930.1">
    <property type="nucleotide sequence ID" value="NZ_JAROCC010000025.1"/>
</dbReference>
<evidence type="ECO:0000313" key="2">
    <source>
        <dbReference type="EMBL" id="MDN4609240.1"/>
    </source>
</evidence>
<keyword evidence="3" id="KW-1185">Reference proteome</keyword>